<evidence type="ECO:0000313" key="3">
    <source>
        <dbReference type="Proteomes" id="UP001548832"/>
    </source>
</evidence>
<proteinExistence type="predicted"/>
<organism evidence="2 3">
    <name type="scientific">Mesorhizobium shangrilense</name>
    <dbReference type="NCBI Taxonomy" id="460060"/>
    <lineage>
        <taxon>Bacteria</taxon>
        <taxon>Pseudomonadati</taxon>
        <taxon>Pseudomonadota</taxon>
        <taxon>Alphaproteobacteria</taxon>
        <taxon>Hyphomicrobiales</taxon>
        <taxon>Phyllobacteriaceae</taxon>
        <taxon>Mesorhizobium</taxon>
    </lineage>
</organism>
<evidence type="ECO:0008006" key="4">
    <source>
        <dbReference type="Google" id="ProtNLM"/>
    </source>
</evidence>
<sequence>MNGIVVSTAAVLVSMTVPALADSACMANAERFERGQYACLTAGGSNQLARCEVNLNILSWNKVLDHCPGGPPPRPTLATPFVCRANDQVFPAGGFACIVLGGSKQLSRCDAVLNNPSWTKVQDGCPGAELPDVVPDAKSSPWYRPFSGPRGFIQRLRDAL</sequence>
<keyword evidence="3" id="KW-1185">Reference proteome</keyword>
<dbReference type="EMBL" id="JBEWSZ010000004">
    <property type="protein sequence ID" value="MET2831412.1"/>
    <property type="molecule type" value="Genomic_DNA"/>
</dbReference>
<evidence type="ECO:0000256" key="1">
    <source>
        <dbReference type="SAM" id="SignalP"/>
    </source>
</evidence>
<name>A0ABV2DN48_9HYPH</name>
<dbReference type="RefSeq" id="WP_354463535.1">
    <property type="nucleotide sequence ID" value="NZ_JBEWSZ010000004.1"/>
</dbReference>
<protein>
    <recommendedName>
        <fullName evidence="4">Secreted protein</fullName>
    </recommendedName>
</protein>
<evidence type="ECO:0000313" key="2">
    <source>
        <dbReference type="EMBL" id="MET2831412.1"/>
    </source>
</evidence>
<dbReference type="Proteomes" id="UP001548832">
    <property type="component" value="Unassembled WGS sequence"/>
</dbReference>
<gene>
    <name evidence="2" type="ORF">ABVQ20_31145</name>
</gene>
<accession>A0ABV2DN48</accession>
<feature type="signal peptide" evidence="1">
    <location>
        <begin position="1"/>
        <end position="21"/>
    </location>
</feature>
<comment type="caution">
    <text evidence="2">The sequence shown here is derived from an EMBL/GenBank/DDBJ whole genome shotgun (WGS) entry which is preliminary data.</text>
</comment>
<reference evidence="2 3" key="1">
    <citation type="submission" date="2024-06" db="EMBL/GenBank/DDBJ databases">
        <authorList>
            <person name="Kim D.-U."/>
        </authorList>
    </citation>
    <scope>NUCLEOTIDE SEQUENCE [LARGE SCALE GENOMIC DNA]</scope>
    <source>
        <strain evidence="2 3">KACC15460</strain>
    </source>
</reference>
<feature type="chain" id="PRO_5045846781" description="Secreted protein" evidence="1">
    <location>
        <begin position="22"/>
        <end position="160"/>
    </location>
</feature>
<keyword evidence="1" id="KW-0732">Signal</keyword>